<evidence type="ECO:0000313" key="2">
    <source>
        <dbReference type="Proteomes" id="UP000034588"/>
    </source>
</evidence>
<evidence type="ECO:0000313" key="1">
    <source>
        <dbReference type="EMBL" id="KKW11724.1"/>
    </source>
</evidence>
<reference evidence="1 2" key="1">
    <citation type="journal article" date="2015" name="Nature">
        <title>rRNA introns, odd ribosomes, and small enigmatic genomes across a large radiation of phyla.</title>
        <authorList>
            <person name="Brown C.T."/>
            <person name="Hug L.A."/>
            <person name="Thomas B.C."/>
            <person name="Sharon I."/>
            <person name="Castelle C.J."/>
            <person name="Singh A."/>
            <person name="Wilkins M.J."/>
            <person name="Williams K.H."/>
            <person name="Banfield J.F."/>
        </authorList>
    </citation>
    <scope>NUCLEOTIDE SEQUENCE [LARGE SCALE GENOMIC DNA]</scope>
</reference>
<proteinExistence type="predicted"/>
<sequence>MLMKLTLKIKLCTTPEQHASLLRTMEQFNAACDYIACIAYELRCAGKVKLQPIVYREVRERFGLSAQMAVRAISKTCEAYKLDKSVQPHFRPHGAMVYDQRILSWKEIDKVSILTLDGRLILPIVIYDYFKAKLDNRIRGQADLILIDNIFYLCAVIEAPDAEPIDVKGVLGIDLGIVNIAVDSDGDTHSGATVEKVRSKTAKLRTALQTANSRSATLTASRLLIPPQGRSSMRLLFRTLF</sequence>
<accession>A0A0G1YZC2</accession>
<dbReference type="PATRIC" id="fig|1618448.3.peg.632"/>
<evidence type="ECO:0008006" key="3">
    <source>
        <dbReference type="Google" id="ProtNLM"/>
    </source>
</evidence>
<name>A0A0G1YZC2_9BACT</name>
<organism evidence="1 2">
    <name type="scientific">Candidatus Gottesmanbacteria bacterium GW2011_GWB1_49_7</name>
    <dbReference type="NCBI Taxonomy" id="1618448"/>
    <lineage>
        <taxon>Bacteria</taxon>
        <taxon>Candidatus Gottesmaniibacteriota</taxon>
    </lineage>
</organism>
<dbReference type="Proteomes" id="UP000034588">
    <property type="component" value="Unassembled WGS sequence"/>
</dbReference>
<comment type="caution">
    <text evidence="1">The sequence shown here is derived from an EMBL/GenBank/DDBJ whole genome shotgun (WGS) entry which is preliminary data.</text>
</comment>
<dbReference type="AlphaFoldDB" id="A0A0G1YZC2"/>
<protein>
    <recommendedName>
        <fullName evidence="3">Transposase</fullName>
    </recommendedName>
</protein>
<gene>
    <name evidence="1" type="ORF">UY48_C0013G0005</name>
</gene>
<dbReference type="EMBL" id="LCQD01000013">
    <property type="protein sequence ID" value="KKW11724.1"/>
    <property type="molecule type" value="Genomic_DNA"/>
</dbReference>